<evidence type="ECO:0000313" key="1">
    <source>
        <dbReference type="EMBL" id="NGM48876.1"/>
    </source>
</evidence>
<accession>A0A6G4QTA0</accession>
<evidence type="ECO:0008006" key="2">
    <source>
        <dbReference type="Google" id="ProtNLM"/>
    </source>
</evidence>
<comment type="caution">
    <text evidence="1">The sequence shown here is derived from an EMBL/GenBank/DDBJ whole genome shotgun (WGS) entry which is preliminary data.</text>
</comment>
<sequence>MGWKYAGVMVLVAAVAVGCGRETDPKAAASPSGGVVEAAPEVPFTGEVFKVGQKRSLCHGTPAAPSPPGRYADVPYDPAVFLAMQREDMAAKNRAEAPAVLSTRGRVRREGEVLTVSGVRFVDRTREEHNDMSGAYRYLGRVADAPIDVVHGARGESEAWTLVDAGGREVVLAGAPLSSPSGRAFAAAGDDVGGEGLNGLQIADYRDGAFKLVELDAPSACDPRWADDSTLEVKVLPTALAKLADAPERKPSDWRIARVVRDGAGWKLIPPAA</sequence>
<dbReference type="RefSeq" id="WP_165256574.1">
    <property type="nucleotide sequence ID" value="NZ_JAAKGT010000002.1"/>
</dbReference>
<organism evidence="1">
    <name type="scientific">Caulobacter sp. 602-2</name>
    <dbReference type="NCBI Taxonomy" id="2710887"/>
    <lineage>
        <taxon>Bacteria</taxon>
        <taxon>Pseudomonadati</taxon>
        <taxon>Pseudomonadota</taxon>
        <taxon>Alphaproteobacteria</taxon>
        <taxon>Caulobacterales</taxon>
        <taxon>Caulobacteraceae</taxon>
        <taxon>Caulobacter</taxon>
    </lineage>
</organism>
<protein>
    <recommendedName>
        <fullName evidence="2">Lipoprotein</fullName>
    </recommendedName>
</protein>
<dbReference type="PROSITE" id="PS51257">
    <property type="entry name" value="PROKAR_LIPOPROTEIN"/>
    <property type="match status" value="1"/>
</dbReference>
<proteinExistence type="predicted"/>
<dbReference type="AlphaFoldDB" id="A0A6G4QTA0"/>
<gene>
    <name evidence="1" type="ORF">G5B46_04590</name>
</gene>
<reference evidence="1" key="1">
    <citation type="submission" date="2020-02" db="EMBL/GenBank/DDBJ databases">
        <authorList>
            <person name="Gao J."/>
            <person name="Sun J."/>
        </authorList>
    </citation>
    <scope>NUCLEOTIDE SEQUENCE</scope>
    <source>
        <strain evidence="1">602-2</strain>
    </source>
</reference>
<name>A0A6G4QTA0_9CAUL</name>
<dbReference type="EMBL" id="JAAKGT010000002">
    <property type="protein sequence ID" value="NGM48876.1"/>
    <property type="molecule type" value="Genomic_DNA"/>
</dbReference>